<proteinExistence type="predicted"/>
<dbReference type="InterPro" id="IPR003593">
    <property type="entry name" value="AAA+_ATPase"/>
</dbReference>
<organism evidence="7 8">
    <name type="scientific">Pseudo-nitzschia multistriata</name>
    <dbReference type="NCBI Taxonomy" id="183589"/>
    <lineage>
        <taxon>Eukaryota</taxon>
        <taxon>Sar</taxon>
        <taxon>Stramenopiles</taxon>
        <taxon>Ochrophyta</taxon>
        <taxon>Bacillariophyta</taxon>
        <taxon>Bacillariophyceae</taxon>
        <taxon>Bacillariophycidae</taxon>
        <taxon>Bacillariales</taxon>
        <taxon>Bacillariaceae</taxon>
        <taxon>Pseudo-nitzschia</taxon>
    </lineage>
</organism>
<feature type="region of interest" description="Disordered" evidence="4">
    <location>
        <begin position="724"/>
        <end position="749"/>
    </location>
</feature>
<gene>
    <name evidence="7" type="ORF">PSNMU_V1.4_AUG-EV-PASAV3_0100210</name>
</gene>
<evidence type="ECO:0000313" key="7">
    <source>
        <dbReference type="EMBL" id="VEU43018.1"/>
    </source>
</evidence>
<keyword evidence="5" id="KW-0472">Membrane</keyword>
<dbReference type="Proteomes" id="UP000291116">
    <property type="component" value="Unassembled WGS sequence"/>
</dbReference>
<reference evidence="7 8" key="1">
    <citation type="submission" date="2019-01" db="EMBL/GenBank/DDBJ databases">
        <authorList>
            <person name="Ferrante I. M."/>
        </authorList>
    </citation>
    <scope>NUCLEOTIDE SEQUENCE [LARGE SCALE GENOMIC DNA]</scope>
    <source>
        <strain evidence="7 8">B856</strain>
    </source>
</reference>
<dbReference type="GO" id="GO:0022857">
    <property type="term" value="F:transmembrane transporter activity"/>
    <property type="evidence" value="ECO:0007669"/>
    <property type="project" value="TreeGrafter"/>
</dbReference>
<protein>
    <recommendedName>
        <fullName evidence="6">AAA+ ATPase domain-containing protein</fullName>
    </recommendedName>
</protein>
<dbReference type="Gene3D" id="3.40.50.300">
    <property type="entry name" value="P-loop containing nucleotide triphosphate hydrolases"/>
    <property type="match status" value="1"/>
</dbReference>
<keyword evidence="5" id="KW-1133">Transmembrane helix</keyword>
<feature type="transmembrane region" description="Helical" evidence="5">
    <location>
        <begin position="187"/>
        <end position="206"/>
    </location>
</feature>
<dbReference type="InterPro" id="IPR003439">
    <property type="entry name" value="ABC_transporter-like_ATP-bd"/>
</dbReference>
<keyword evidence="1" id="KW-0547">Nucleotide-binding</keyword>
<dbReference type="GO" id="GO:0005886">
    <property type="term" value="C:plasma membrane"/>
    <property type="evidence" value="ECO:0007669"/>
    <property type="project" value="TreeGrafter"/>
</dbReference>
<evidence type="ECO:0000256" key="1">
    <source>
        <dbReference type="ARBA" id="ARBA00022741"/>
    </source>
</evidence>
<dbReference type="EMBL" id="CAACVS010000506">
    <property type="protein sequence ID" value="VEU43018.1"/>
    <property type="molecule type" value="Genomic_DNA"/>
</dbReference>
<dbReference type="GO" id="GO:0005524">
    <property type="term" value="F:ATP binding"/>
    <property type="evidence" value="ECO:0007669"/>
    <property type="project" value="UniProtKB-KW"/>
</dbReference>
<feature type="compositionally biased region" description="Low complexity" evidence="4">
    <location>
        <begin position="623"/>
        <end position="638"/>
    </location>
</feature>
<evidence type="ECO:0000256" key="5">
    <source>
        <dbReference type="SAM" id="Phobius"/>
    </source>
</evidence>
<dbReference type="SUPFAM" id="SSF52540">
    <property type="entry name" value="P-loop containing nucleoside triphosphate hydrolases"/>
    <property type="match status" value="1"/>
</dbReference>
<feature type="coiled-coil region" evidence="3">
    <location>
        <begin position="394"/>
        <end position="421"/>
    </location>
</feature>
<keyword evidence="2" id="KW-0067">ATP-binding</keyword>
<evidence type="ECO:0000259" key="6">
    <source>
        <dbReference type="SMART" id="SM00382"/>
    </source>
</evidence>
<dbReference type="Pfam" id="PF00005">
    <property type="entry name" value="ABC_tran"/>
    <property type="match status" value="1"/>
</dbReference>
<feature type="compositionally biased region" description="Polar residues" evidence="4">
    <location>
        <begin position="736"/>
        <end position="749"/>
    </location>
</feature>
<feature type="domain" description="AAA+ ATPase" evidence="6">
    <location>
        <begin position="588"/>
        <end position="865"/>
    </location>
</feature>
<dbReference type="OrthoDB" id="420849at2759"/>
<feature type="transmembrane region" description="Helical" evidence="5">
    <location>
        <begin position="273"/>
        <end position="293"/>
    </location>
</feature>
<evidence type="ECO:0000313" key="8">
    <source>
        <dbReference type="Proteomes" id="UP000291116"/>
    </source>
</evidence>
<dbReference type="AlphaFoldDB" id="A0A448ZLW2"/>
<dbReference type="GO" id="GO:0016887">
    <property type="term" value="F:ATP hydrolysis activity"/>
    <property type="evidence" value="ECO:0007669"/>
    <property type="project" value="InterPro"/>
</dbReference>
<accession>A0A448ZLW2</accession>
<evidence type="ECO:0000256" key="3">
    <source>
        <dbReference type="SAM" id="Coils"/>
    </source>
</evidence>
<sequence>MTYAKELSENFFSIPLSTYRDRDVPLRAFPYGMLISAISVLFFRTTIQFPETTSKEPMFLRWFFGALLAFLTYSNRSYELICAVEIFSYLATFLLFSDCIPSLFSKFADDKNKTNVLRIVLISISAILCLMVCRMAATGLLFEILKSVTPAFLSKGLMAMFPIEEIQASYDIMNEFVVEDGLLQDQVARLFFITFHIQVGIGYLGIDFLKQEQHRRNELVKMDIDIEGAVDKDGDGAKKAPLHDAKGGGTAKNKLQRGIEEKKMKRSQKFQRTAAPFIFFTAVPYMVRVIGYGNINAFAFACMRDDIHRAVRLYDLFDHDNHLVALADHSAKAPADFAGFMDTIVSTTYDLFNRKLFSLPKVMLLPVVMSKQPKMIAQIFPIIFISDWMKGRAVSYMTSRIEELEKDVQELNAIRSKVESYDLKNSELLHRSGPGAMNFTKERWLEMTVKVQMKMAVSNLTSRTKGFFSFIQRNFVFSVLVDCALAQLMAVGKIVAADIFVFSRAIEDAVDMILMRSRSEAELARMMTQISNLKELSTVWKSAKERNLLPCSLRSRHVDDSSTPLVVFKNIAYARGTAAVQIVDMELPAGIYALTGANGSGKSTLFRVIMSCSTNDRPIDIPPSISLSISSESLTPSLDGRRNESHGDISDESHLQPSITMPSSHVVEISQTFYWPLYSKPIEWILQQSSAEKLTNKEKENRSRRVAELLHSLEFTQSLDIEEVSEKDNETRNLTENESNSDSIVASSPTGDAITRIMEDLEEVKEDWFNDLSGGQRSKVELVRKVFLMDECPKTLLIDETMAPLDPRSKALVMEQIKSFCIGSVVIVIYHTDVGREQEKDGGDLVECVPSNNFFDGNIHVQNKTMILRPVC</sequence>
<dbReference type="SMART" id="SM00382">
    <property type="entry name" value="AAA"/>
    <property type="match status" value="1"/>
</dbReference>
<feature type="transmembrane region" description="Helical" evidence="5">
    <location>
        <begin position="59"/>
        <end position="74"/>
    </location>
</feature>
<feature type="compositionally biased region" description="Basic and acidic residues" evidence="4">
    <location>
        <begin position="724"/>
        <end position="735"/>
    </location>
</feature>
<keyword evidence="3" id="KW-0175">Coiled coil</keyword>
<feature type="region of interest" description="Disordered" evidence="4">
    <location>
        <begin position="623"/>
        <end position="657"/>
    </location>
</feature>
<evidence type="ECO:0000256" key="4">
    <source>
        <dbReference type="SAM" id="MobiDB-lite"/>
    </source>
</evidence>
<name>A0A448ZLW2_9STRA</name>
<keyword evidence="5" id="KW-0812">Transmembrane</keyword>
<feature type="transmembrane region" description="Helical" evidence="5">
    <location>
        <begin position="28"/>
        <end position="47"/>
    </location>
</feature>
<feature type="compositionally biased region" description="Basic and acidic residues" evidence="4">
    <location>
        <begin position="639"/>
        <end position="654"/>
    </location>
</feature>
<dbReference type="InterPro" id="IPR015854">
    <property type="entry name" value="ABC_transpr_LolD-like"/>
</dbReference>
<feature type="transmembrane region" description="Helical" evidence="5">
    <location>
        <begin position="116"/>
        <end position="137"/>
    </location>
</feature>
<dbReference type="PANTHER" id="PTHR24220">
    <property type="entry name" value="IMPORT ATP-BINDING PROTEIN"/>
    <property type="match status" value="1"/>
</dbReference>
<dbReference type="InterPro" id="IPR027417">
    <property type="entry name" value="P-loop_NTPase"/>
</dbReference>
<keyword evidence="8" id="KW-1185">Reference proteome</keyword>
<evidence type="ECO:0000256" key="2">
    <source>
        <dbReference type="ARBA" id="ARBA00022840"/>
    </source>
</evidence>